<dbReference type="Proteomes" id="UP000053766">
    <property type="component" value="Unassembled WGS sequence"/>
</dbReference>
<reference evidence="2" key="2">
    <citation type="journal article" date="2016" name="Sci. Rep.">
        <title>Dictyocaulus viviparus genome, variome and transcriptome elucidate lungworm biology and support future intervention.</title>
        <authorList>
            <person name="McNulty S.N."/>
            <person name="Strube C."/>
            <person name="Rosa B.A."/>
            <person name="Martin J.C."/>
            <person name="Tyagi R."/>
            <person name="Choi Y.J."/>
            <person name="Wang Q."/>
            <person name="Hallsworth Pepin K."/>
            <person name="Zhang X."/>
            <person name="Ozersky P."/>
            <person name="Wilson R.K."/>
            <person name="Sternberg P.W."/>
            <person name="Gasser R.B."/>
            <person name="Mitreva M."/>
        </authorList>
    </citation>
    <scope>NUCLEOTIDE SEQUENCE [LARGE SCALE GENOMIC DNA]</scope>
    <source>
        <strain evidence="2">HannoverDv2000</strain>
    </source>
</reference>
<keyword evidence="2" id="KW-1185">Reference proteome</keyword>
<proteinExistence type="predicted"/>
<dbReference type="AlphaFoldDB" id="A0A0D8XM39"/>
<dbReference type="STRING" id="29172.A0A0D8XM39"/>
<accession>A0A0D8XM39</accession>
<reference evidence="1 2" key="1">
    <citation type="submission" date="2013-11" db="EMBL/GenBank/DDBJ databases">
        <title>Draft genome of the bovine lungworm Dictyocaulus viviparus.</title>
        <authorList>
            <person name="Mitreva M."/>
        </authorList>
    </citation>
    <scope>NUCLEOTIDE SEQUENCE [LARGE SCALE GENOMIC DNA]</scope>
    <source>
        <strain evidence="1 2">HannoverDv2000</strain>
    </source>
</reference>
<evidence type="ECO:0000313" key="1">
    <source>
        <dbReference type="EMBL" id="KJH43451.1"/>
    </source>
</evidence>
<name>A0A0D8XM39_DICVI</name>
<evidence type="ECO:0000313" key="2">
    <source>
        <dbReference type="Proteomes" id="UP000053766"/>
    </source>
</evidence>
<organism evidence="1 2">
    <name type="scientific">Dictyocaulus viviparus</name>
    <name type="common">Bovine lungworm</name>
    <dbReference type="NCBI Taxonomy" id="29172"/>
    <lineage>
        <taxon>Eukaryota</taxon>
        <taxon>Metazoa</taxon>
        <taxon>Ecdysozoa</taxon>
        <taxon>Nematoda</taxon>
        <taxon>Chromadorea</taxon>
        <taxon>Rhabditida</taxon>
        <taxon>Rhabditina</taxon>
        <taxon>Rhabditomorpha</taxon>
        <taxon>Strongyloidea</taxon>
        <taxon>Metastrongylidae</taxon>
        <taxon>Dictyocaulus</taxon>
    </lineage>
</organism>
<gene>
    <name evidence="1" type="ORF">DICVIV_10523</name>
</gene>
<sequence length="107" mass="12319">MVCKKRSIQGICSWMVDGLDVDPESQLHFLQCQPALRSLFCGRWQRVCHAHLLPYLMSIQKTVCMSSRTKLWDTGERKPSFLSELFPHLALGLNAKMLPFVLKQSRV</sequence>
<dbReference type="EMBL" id="KN716557">
    <property type="protein sequence ID" value="KJH43451.1"/>
    <property type="molecule type" value="Genomic_DNA"/>
</dbReference>
<dbReference type="OrthoDB" id="5829832at2759"/>
<protein>
    <submittedName>
        <fullName evidence="1">Uncharacterized protein</fullName>
    </submittedName>
</protein>